<keyword evidence="1" id="KW-0472">Membrane</keyword>
<keyword evidence="1" id="KW-1133">Transmembrane helix</keyword>
<feature type="transmembrane region" description="Helical" evidence="1">
    <location>
        <begin position="227"/>
        <end position="248"/>
    </location>
</feature>
<feature type="transmembrane region" description="Helical" evidence="1">
    <location>
        <begin position="318"/>
        <end position="337"/>
    </location>
</feature>
<reference evidence="2" key="1">
    <citation type="submission" date="2020-10" db="EMBL/GenBank/DDBJ databases">
        <title>Taxonomic study of unclassified bacteria belonging to the class Ktedonobacteria.</title>
        <authorList>
            <person name="Yabe S."/>
            <person name="Wang C.M."/>
            <person name="Zheng Y."/>
            <person name="Sakai Y."/>
            <person name="Cavaletti L."/>
            <person name="Monciardini P."/>
            <person name="Donadio S."/>
        </authorList>
    </citation>
    <scope>NUCLEOTIDE SEQUENCE</scope>
    <source>
        <strain evidence="2">ID150040</strain>
    </source>
</reference>
<sequence>MRRVLLYLLLGAFGSILLLSNAPTYVRSSALPVQQVQEAGSVALGTSQQTPTTRLIRATMAEPGPPPAPVVCSIFDAGYIDCLIGQASTTIATRLFEAVSPLLHWIEDNPLNFVTRTPDAATYTNPVVQRFVSFGIFVFDAALAVRLLLMAYHVLIGRSIGLPSLTVREALPRLALLVILAHNSLLVCQWLIEFNNSLCQGVDDLFQTSLLRLSIEAIFHSFTGPGAVNLLLLFSLSLFLIVQVFFLLWQMLVRLATVILLTSLTPFAFLSETWLARWISAFVTVVLIQFIQVSALALGGMLAAFFAGNLLQGFSDQLVISLLVSNALFFLVLRVPSMLREFALRPLTAAGETTARATTGIVSRFVAAL</sequence>
<feature type="transmembrane region" description="Helical" evidence="1">
    <location>
        <begin position="281"/>
        <end position="306"/>
    </location>
</feature>
<proteinExistence type="predicted"/>
<protein>
    <submittedName>
        <fullName evidence="2">Uncharacterized protein</fullName>
    </submittedName>
</protein>
<keyword evidence="3" id="KW-1185">Reference proteome</keyword>
<name>A0A8J3N4V6_9CHLR</name>
<evidence type="ECO:0000313" key="3">
    <source>
        <dbReference type="Proteomes" id="UP000597444"/>
    </source>
</evidence>
<comment type="caution">
    <text evidence="2">The sequence shown here is derived from an EMBL/GenBank/DDBJ whole genome shotgun (WGS) entry which is preliminary data.</text>
</comment>
<gene>
    <name evidence="2" type="ORF">KSF_086800</name>
</gene>
<dbReference type="Proteomes" id="UP000597444">
    <property type="component" value="Unassembled WGS sequence"/>
</dbReference>
<dbReference type="EMBL" id="BNJK01000002">
    <property type="protein sequence ID" value="GHO98632.1"/>
    <property type="molecule type" value="Genomic_DNA"/>
</dbReference>
<organism evidence="2 3">
    <name type="scientific">Reticulibacter mediterranei</name>
    <dbReference type="NCBI Taxonomy" id="2778369"/>
    <lineage>
        <taxon>Bacteria</taxon>
        <taxon>Bacillati</taxon>
        <taxon>Chloroflexota</taxon>
        <taxon>Ktedonobacteria</taxon>
        <taxon>Ktedonobacterales</taxon>
        <taxon>Reticulibacteraceae</taxon>
        <taxon>Reticulibacter</taxon>
    </lineage>
</organism>
<evidence type="ECO:0000313" key="2">
    <source>
        <dbReference type="EMBL" id="GHO98632.1"/>
    </source>
</evidence>
<keyword evidence="1" id="KW-0812">Transmembrane</keyword>
<feature type="transmembrane region" description="Helical" evidence="1">
    <location>
        <begin position="131"/>
        <end position="149"/>
    </location>
</feature>
<feature type="transmembrane region" description="Helical" evidence="1">
    <location>
        <begin position="255"/>
        <end position="275"/>
    </location>
</feature>
<evidence type="ECO:0000256" key="1">
    <source>
        <dbReference type="SAM" id="Phobius"/>
    </source>
</evidence>
<accession>A0A8J3N4V6</accession>
<dbReference type="AlphaFoldDB" id="A0A8J3N4V6"/>